<keyword evidence="4" id="KW-0732">Signal</keyword>
<evidence type="ECO:0008006" key="7">
    <source>
        <dbReference type="Google" id="ProtNLM"/>
    </source>
</evidence>
<evidence type="ECO:0000256" key="1">
    <source>
        <dbReference type="ARBA" id="ARBA00007677"/>
    </source>
</evidence>
<evidence type="ECO:0000313" key="5">
    <source>
        <dbReference type="EMBL" id="RCI16976.1"/>
    </source>
</evidence>
<dbReference type="PANTHER" id="PTHR31121">
    <property type="entry name" value="ALPHA-1,2 MANNOSYLTRANSFERASE KTR1"/>
    <property type="match status" value="1"/>
</dbReference>
<protein>
    <recommendedName>
        <fullName evidence="7">Alpha-1,2 mannosyltransferase KTR1</fullName>
    </recommendedName>
</protein>
<dbReference type="AlphaFoldDB" id="A0A367LR98"/>
<proteinExistence type="inferred from homology"/>
<dbReference type="Proteomes" id="UP000253664">
    <property type="component" value="Unassembled WGS sequence"/>
</dbReference>
<dbReference type="GO" id="GO:0006493">
    <property type="term" value="P:protein O-linked glycosylation"/>
    <property type="evidence" value="ECO:0007669"/>
    <property type="project" value="TreeGrafter"/>
</dbReference>
<dbReference type="Pfam" id="PF01793">
    <property type="entry name" value="Glyco_transf_15"/>
    <property type="match status" value="1"/>
</dbReference>
<feature type="chain" id="PRO_5017041897" description="Alpha-1,2 mannosyltransferase KTR1" evidence="4">
    <location>
        <begin position="29"/>
        <end position="438"/>
    </location>
</feature>
<keyword evidence="6" id="KW-1185">Reference proteome</keyword>
<evidence type="ECO:0000256" key="4">
    <source>
        <dbReference type="SAM" id="SignalP"/>
    </source>
</evidence>
<dbReference type="GO" id="GO:0005794">
    <property type="term" value="C:Golgi apparatus"/>
    <property type="evidence" value="ECO:0007669"/>
    <property type="project" value="TreeGrafter"/>
</dbReference>
<dbReference type="GO" id="GO:0016020">
    <property type="term" value="C:membrane"/>
    <property type="evidence" value="ECO:0007669"/>
    <property type="project" value="InterPro"/>
</dbReference>
<gene>
    <name evidence="5" type="ORF">L249_3073</name>
</gene>
<dbReference type="GO" id="GO:0000026">
    <property type="term" value="F:alpha-1,2-mannosyltransferase activity"/>
    <property type="evidence" value="ECO:0007669"/>
    <property type="project" value="TreeGrafter"/>
</dbReference>
<accession>A0A367LR98</accession>
<dbReference type="GO" id="GO:0006487">
    <property type="term" value="P:protein N-linked glycosylation"/>
    <property type="evidence" value="ECO:0007669"/>
    <property type="project" value="TreeGrafter"/>
</dbReference>
<dbReference type="GO" id="GO:0000032">
    <property type="term" value="P:cell wall mannoprotein biosynthetic process"/>
    <property type="evidence" value="ECO:0007669"/>
    <property type="project" value="TreeGrafter"/>
</dbReference>
<evidence type="ECO:0000256" key="3">
    <source>
        <dbReference type="ARBA" id="ARBA00022679"/>
    </source>
</evidence>
<keyword evidence="3" id="KW-0808">Transferase</keyword>
<dbReference type="OrthoDB" id="202470at2759"/>
<reference evidence="5 6" key="1">
    <citation type="journal article" date="2015" name="BMC Genomics">
        <title>Insights from the genome of Ophiocordyceps polyrhachis-furcata to pathogenicity and host specificity in insect fungi.</title>
        <authorList>
            <person name="Wichadakul D."/>
            <person name="Kobmoo N."/>
            <person name="Ingsriswang S."/>
            <person name="Tangphatsornruang S."/>
            <person name="Chantasingh D."/>
            <person name="Luangsa-ard J.J."/>
            <person name="Eurwilaichitr L."/>
        </authorList>
    </citation>
    <scope>NUCLEOTIDE SEQUENCE [LARGE SCALE GENOMIC DNA]</scope>
    <source>
        <strain evidence="5 6">BCC 54312</strain>
    </source>
</reference>
<feature type="signal peptide" evidence="4">
    <location>
        <begin position="1"/>
        <end position="28"/>
    </location>
</feature>
<name>A0A367LR98_9HYPO</name>
<keyword evidence="2" id="KW-0328">Glycosyltransferase</keyword>
<dbReference type="Gene3D" id="3.90.550.10">
    <property type="entry name" value="Spore Coat Polysaccharide Biosynthesis Protein SpsA, Chain A"/>
    <property type="match status" value="1"/>
</dbReference>
<dbReference type="InterPro" id="IPR029044">
    <property type="entry name" value="Nucleotide-diphossugar_trans"/>
</dbReference>
<comment type="similarity">
    <text evidence="1">Belongs to the glycosyltransferase 15 family.</text>
</comment>
<evidence type="ECO:0000256" key="2">
    <source>
        <dbReference type="ARBA" id="ARBA00022676"/>
    </source>
</evidence>
<comment type="caution">
    <text evidence="5">The sequence shown here is derived from an EMBL/GenBank/DDBJ whole genome shotgun (WGS) entry which is preliminary data.</text>
</comment>
<dbReference type="InterPro" id="IPR002685">
    <property type="entry name" value="Glyco_trans_15"/>
</dbReference>
<dbReference type="SUPFAM" id="SSF53448">
    <property type="entry name" value="Nucleotide-diphospho-sugar transferases"/>
    <property type="match status" value="1"/>
</dbReference>
<dbReference type="STRING" id="1330021.A0A367LR98"/>
<sequence>MNGGRGVNSVPGLFLALWAWCFMWYCYCLSPAAATSTDHPPRAVLVSFARETDLPAVLSSVSQLEETFNNRYRYDWVFFSTSPLSEDFRRLTSNATAAACVYEVINDELWSVPEGASDSTLQTVELEMEPESSSAFARQMRRWKSGRFAKESRLKSYDWFWTIEPGVSISPAQFIHDIDFDVFRVMRDHGIAYGSHDSGLNEAYMRRLSQHVKSFVDDNPDLTHEEADVSWLLEAAESVSPHGQGGATDDALVVRGDGMTLDDADGGWLDDGEDEEDVGSPIEVLASRLGGIYRSSLWPTFEVGSLVFLRSQSHQSLLEHLDRSDALLDSGGTPTLSASLFLPQKSVLHFRKRENHGADEPQSTAKPKFSLVRVVGSDVNRSDSLQRRRVKAFTAERWELMAEDFGRQGGMPGLRSGNTVFDGRGFTMLGFKHGVVAI</sequence>
<dbReference type="PANTHER" id="PTHR31121:SF7">
    <property type="entry name" value="MANNOSYLTRANSFERASE KTR4-RELATED"/>
    <property type="match status" value="1"/>
</dbReference>
<evidence type="ECO:0000313" key="6">
    <source>
        <dbReference type="Proteomes" id="UP000253664"/>
    </source>
</evidence>
<organism evidence="5 6">
    <name type="scientific">Ophiocordyceps polyrhachis-furcata BCC 54312</name>
    <dbReference type="NCBI Taxonomy" id="1330021"/>
    <lineage>
        <taxon>Eukaryota</taxon>
        <taxon>Fungi</taxon>
        <taxon>Dikarya</taxon>
        <taxon>Ascomycota</taxon>
        <taxon>Pezizomycotina</taxon>
        <taxon>Sordariomycetes</taxon>
        <taxon>Hypocreomycetidae</taxon>
        <taxon>Hypocreales</taxon>
        <taxon>Ophiocordycipitaceae</taxon>
        <taxon>Ophiocordyceps</taxon>
    </lineage>
</organism>
<dbReference type="EMBL" id="LKCN02000001">
    <property type="protein sequence ID" value="RCI16976.1"/>
    <property type="molecule type" value="Genomic_DNA"/>
</dbReference>